<evidence type="ECO:0000256" key="3">
    <source>
        <dbReference type="ARBA" id="ARBA00022801"/>
    </source>
</evidence>
<evidence type="ECO:0000313" key="9">
    <source>
        <dbReference type="Proteomes" id="UP001060039"/>
    </source>
</evidence>
<gene>
    <name evidence="8" type="ORF">NNL39_05825</name>
</gene>
<dbReference type="InterPro" id="IPR012341">
    <property type="entry name" value="6hp_glycosidase-like_sf"/>
</dbReference>
<dbReference type="InterPro" id="IPR013737">
    <property type="entry name" value="Bac_rhamnosid_N"/>
</dbReference>
<sequence>MTLLIEATIAPLPRPEGANGPWRTVRWALPVNARQLALHVRWLAGSGEILHELRDVSEMPWIVDDTPNAAAIQVRVLVEHDSREEWTSWSLAVATPESKQRLTAKPVGGPAGGSASAGVEYFRRSFVVVDLPDRATLSFTCWGMATVRLNGIEVDEEVLFPGWTDYRYRLRLATVDVSHLLVKGENVLSAEVADGWYRGRLGAAGDVSVFGEVRRILVQLDLPDARIQTDASWRWFAATHRQASLYDGAFLDARAEPAGWHQPGFDDAEWGYAEPARGSLARLVPRRELGVRVVDSGEAVDRGAGVYDCGVNRSGVARVKGRGQRGDRLVVMHSEILKPDGDLEMSSNRGAQCRDEYVLAADGYFEFQPDFTYRGFRFVHVESSATIDSVSWVEYSSATRPGLAFASSNPALEALHDVSLNTVRSNLVSIPTDCPQRDERLGWTGDAQLVAATALRMFPMRHFWESWLRDLIDSSTTSVPPLIPDVVRGRGLPLGSGLEVEIYDRAGWADALVEVPFQLWKATGDRSMITESLFAIRAWLARCLASRGPDGLIRRDFEFGDWLDPTAPTGKPWMAAVSAVFVANAYLARSLSRTASIEDALGHEEESRELANAAATTVKALYPLLPAALDSQGGCAMTLAFGLCPAEERPSVARRLADHVRAAGWRAQTGFLTTPLILEALTEGGYPADAVRLALGTQSPSWQAQVNRGATTWWERWDALSPEGEVGDNALDGTAAGMISFNHLAGAAVADWLHTRVGGIETDLTGRAVARFRPLVSTETTSGRVSQITVYGKLSAAWRITSSGELRARVIVPEGLELGLELPQSKESLLRVNNRPRPVEGANLLLVGRHDIVLSHPKVVHVSSPSM</sequence>
<keyword evidence="3 8" id="KW-0378">Hydrolase</keyword>
<dbReference type="InterPro" id="IPR035398">
    <property type="entry name" value="Bac_rhamnosid_C"/>
</dbReference>
<dbReference type="Gene3D" id="2.60.120.260">
    <property type="entry name" value="Galactose-binding domain-like"/>
    <property type="match status" value="2"/>
</dbReference>
<feature type="domain" description="Alpha-L-rhamnosidase C-terminal" evidence="7">
    <location>
        <begin position="770"/>
        <end position="830"/>
    </location>
</feature>
<keyword evidence="9" id="KW-1185">Reference proteome</keyword>
<protein>
    <recommendedName>
        <fullName evidence="2">alpha-L-rhamnosidase</fullName>
        <ecNumber evidence="2">3.2.1.40</ecNumber>
    </recommendedName>
</protein>
<evidence type="ECO:0000256" key="2">
    <source>
        <dbReference type="ARBA" id="ARBA00012652"/>
    </source>
</evidence>
<dbReference type="PANTHER" id="PTHR33307:SF6">
    <property type="entry name" value="ALPHA-RHAMNOSIDASE (EUROFUNG)-RELATED"/>
    <property type="match status" value="1"/>
</dbReference>
<dbReference type="Pfam" id="PF17390">
    <property type="entry name" value="Bac_rhamnosid_C"/>
    <property type="match status" value="1"/>
</dbReference>
<evidence type="ECO:0000259" key="5">
    <source>
        <dbReference type="Pfam" id="PF08531"/>
    </source>
</evidence>
<dbReference type="Gene3D" id="1.50.10.10">
    <property type="match status" value="1"/>
</dbReference>
<accession>A0ABY5G0E6</accession>
<name>A0ABY5G0E6_9MICO</name>
<dbReference type="EC" id="3.2.1.40" evidence="2"/>
<evidence type="ECO:0000259" key="4">
    <source>
        <dbReference type="Pfam" id="PF05592"/>
    </source>
</evidence>
<dbReference type="InterPro" id="IPR008902">
    <property type="entry name" value="Rhamnosid_concanavalin"/>
</dbReference>
<feature type="domain" description="Alpha-L-rhamnosidase concanavalin-like" evidence="4">
    <location>
        <begin position="301"/>
        <end position="384"/>
    </location>
</feature>
<organism evidence="8 9">
    <name type="scientific">Microcella humidisoli</name>
    <dbReference type="NCBI Taxonomy" id="2963406"/>
    <lineage>
        <taxon>Bacteria</taxon>
        <taxon>Bacillati</taxon>
        <taxon>Actinomycetota</taxon>
        <taxon>Actinomycetes</taxon>
        <taxon>Micrococcales</taxon>
        <taxon>Microbacteriaceae</taxon>
        <taxon>Microcella</taxon>
    </lineage>
</organism>
<dbReference type="InterPro" id="IPR035396">
    <property type="entry name" value="Bac_rhamnosid6H"/>
</dbReference>
<dbReference type="PANTHER" id="PTHR33307">
    <property type="entry name" value="ALPHA-RHAMNOSIDASE (EUROFUNG)"/>
    <property type="match status" value="1"/>
</dbReference>
<evidence type="ECO:0000259" key="6">
    <source>
        <dbReference type="Pfam" id="PF17389"/>
    </source>
</evidence>
<dbReference type="RefSeq" id="WP_255160749.1">
    <property type="nucleotide sequence ID" value="NZ_CP101497.1"/>
</dbReference>
<reference evidence="8" key="1">
    <citation type="submission" date="2022-07" db="EMBL/GenBank/DDBJ databases">
        <title>Taxonomic analysis of Microcella humidisoli nov. sp., isolated from riverside soil.</title>
        <authorList>
            <person name="Molina K.M."/>
            <person name="Kim S.B."/>
        </authorList>
    </citation>
    <scope>NUCLEOTIDE SEQUENCE</scope>
    <source>
        <strain evidence="8">MMS21-STM10</strain>
    </source>
</reference>
<feature type="domain" description="Bacterial alpha-L-rhamnosidase N-terminal" evidence="5">
    <location>
        <begin position="133"/>
        <end position="294"/>
    </location>
</feature>
<evidence type="ECO:0000259" key="7">
    <source>
        <dbReference type="Pfam" id="PF17390"/>
    </source>
</evidence>
<dbReference type="InterPro" id="IPR016007">
    <property type="entry name" value="Alpha_rhamnosid"/>
</dbReference>
<comment type="catalytic activity">
    <reaction evidence="1">
        <text>Hydrolysis of terminal non-reducing alpha-L-rhamnose residues in alpha-L-rhamnosides.</text>
        <dbReference type="EC" id="3.2.1.40"/>
    </reaction>
</comment>
<dbReference type="Pfam" id="PF08531">
    <property type="entry name" value="Bac_rhamnosid_N"/>
    <property type="match status" value="1"/>
</dbReference>
<dbReference type="Pfam" id="PF05592">
    <property type="entry name" value="Bac_rhamnosid"/>
    <property type="match status" value="1"/>
</dbReference>
<dbReference type="Pfam" id="PF17389">
    <property type="entry name" value="Bac_rhamnosid6H"/>
    <property type="match status" value="1"/>
</dbReference>
<feature type="domain" description="Alpha-L-rhamnosidase six-hairpin glycosidase" evidence="6">
    <location>
        <begin position="405"/>
        <end position="757"/>
    </location>
</feature>
<dbReference type="EMBL" id="CP101497">
    <property type="protein sequence ID" value="UTT63617.1"/>
    <property type="molecule type" value="Genomic_DNA"/>
</dbReference>
<dbReference type="SUPFAM" id="SSF48208">
    <property type="entry name" value="Six-hairpin glycosidases"/>
    <property type="match status" value="1"/>
</dbReference>
<evidence type="ECO:0000256" key="1">
    <source>
        <dbReference type="ARBA" id="ARBA00001445"/>
    </source>
</evidence>
<dbReference type="Proteomes" id="UP001060039">
    <property type="component" value="Chromosome"/>
</dbReference>
<dbReference type="GO" id="GO:0016787">
    <property type="term" value="F:hydrolase activity"/>
    <property type="evidence" value="ECO:0007669"/>
    <property type="project" value="UniProtKB-KW"/>
</dbReference>
<proteinExistence type="predicted"/>
<dbReference type="InterPro" id="IPR008928">
    <property type="entry name" value="6-hairpin_glycosidase_sf"/>
</dbReference>
<evidence type="ECO:0000313" key="8">
    <source>
        <dbReference type="EMBL" id="UTT63617.1"/>
    </source>
</evidence>